<comment type="caution">
    <text evidence="1">The sequence shown here is derived from an EMBL/GenBank/DDBJ whole genome shotgun (WGS) entry which is preliminary data.</text>
</comment>
<dbReference type="Proteomes" id="UP000193944">
    <property type="component" value="Unassembled WGS sequence"/>
</dbReference>
<proteinExistence type="predicted"/>
<name>A0A1Y1VQE9_9FUNG</name>
<keyword evidence="2" id="KW-1185">Reference proteome</keyword>
<protein>
    <submittedName>
        <fullName evidence="1">Uncharacterized protein</fullName>
    </submittedName>
</protein>
<reference evidence="1 2" key="1">
    <citation type="submission" date="2016-08" db="EMBL/GenBank/DDBJ databases">
        <title>A Parts List for Fungal Cellulosomes Revealed by Comparative Genomics.</title>
        <authorList>
            <consortium name="DOE Joint Genome Institute"/>
            <person name="Haitjema C.H."/>
            <person name="Gilmore S.P."/>
            <person name="Henske J.K."/>
            <person name="Solomon K.V."/>
            <person name="De Groot R."/>
            <person name="Kuo A."/>
            <person name="Mondo S.J."/>
            <person name="Salamov A.A."/>
            <person name="Labutti K."/>
            <person name="Zhao Z."/>
            <person name="Chiniquy J."/>
            <person name="Barry K."/>
            <person name="Brewer H.M."/>
            <person name="Purvine S.O."/>
            <person name="Wright A.T."/>
            <person name="Boxma B."/>
            <person name="Van Alen T."/>
            <person name="Hackstein J.H."/>
            <person name="Baker S.E."/>
            <person name="Grigoriev I.V."/>
            <person name="O'Malley M.A."/>
        </authorList>
    </citation>
    <scope>NUCLEOTIDE SEQUENCE [LARGE SCALE GENOMIC DNA]</scope>
    <source>
        <strain evidence="1 2">S4</strain>
    </source>
</reference>
<gene>
    <name evidence="1" type="ORF">BCR32DRAFT_287720</name>
</gene>
<evidence type="ECO:0000313" key="1">
    <source>
        <dbReference type="EMBL" id="ORX63499.1"/>
    </source>
</evidence>
<reference evidence="1 2" key="2">
    <citation type="submission" date="2016-08" db="EMBL/GenBank/DDBJ databases">
        <title>Pervasive Adenine N6-methylation of Active Genes in Fungi.</title>
        <authorList>
            <consortium name="DOE Joint Genome Institute"/>
            <person name="Mondo S.J."/>
            <person name="Dannebaum R.O."/>
            <person name="Kuo R.C."/>
            <person name="Labutti K."/>
            <person name="Haridas S."/>
            <person name="Kuo A."/>
            <person name="Salamov A."/>
            <person name="Ahrendt S.R."/>
            <person name="Lipzen A."/>
            <person name="Sullivan W."/>
            <person name="Andreopoulos W.B."/>
            <person name="Clum A."/>
            <person name="Lindquist E."/>
            <person name="Daum C."/>
            <person name="Ramamoorthy G.K."/>
            <person name="Gryganskyi A."/>
            <person name="Culley D."/>
            <person name="Magnuson J.K."/>
            <person name="James T.Y."/>
            <person name="O'Malley M.A."/>
            <person name="Stajich J.E."/>
            <person name="Spatafora J.W."/>
            <person name="Visel A."/>
            <person name="Grigoriev I.V."/>
        </authorList>
    </citation>
    <scope>NUCLEOTIDE SEQUENCE [LARGE SCALE GENOMIC DNA]</scope>
    <source>
        <strain evidence="1 2">S4</strain>
    </source>
</reference>
<sequence>MEVDTKTFPRIDGSHKDGEIWKFRINDWFNRDGITTRESKFSYIIAADDDIIRVLIEKQSSVNRALDLDECVDLIKKKYWRENKKFNKLRQLKRFYSYINTRFLNLYDQLESSDKSSISVIDYENSLRPRFQVYERVTMAETGTIEEACSLAEKYENILKES</sequence>
<evidence type="ECO:0000313" key="2">
    <source>
        <dbReference type="Proteomes" id="UP000193944"/>
    </source>
</evidence>
<organism evidence="1 2">
    <name type="scientific">Anaeromyces robustus</name>
    <dbReference type="NCBI Taxonomy" id="1754192"/>
    <lineage>
        <taxon>Eukaryota</taxon>
        <taxon>Fungi</taxon>
        <taxon>Fungi incertae sedis</taxon>
        <taxon>Chytridiomycota</taxon>
        <taxon>Chytridiomycota incertae sedis</taxon>
        <taxon>Neocallimastigomycetes</taxon>
        <taxon>Neocallimastigales</taxon>
        <taxon>Neocallimastigaceae</taxon>
        <taxon>Anaeromyces</taxon>
    </lineage>
</organism>
<dbReference type="EMBL" id="MCFG01000625">
    <property type="protein sequence ID" value="ORX63499.1"/>
    <property type="molecule type" value="Genomic_DNA"/>
</dbReference>
<dbReference type="AlphaFoldDB" id="A0A1Y1VQE9"/>
<accession>A0A1Y1VQE9</accession>